<comment type="subcellular location">
    <subcellularLocation>
        <location evidence="1">Cytoplasm</location>
        <location evidence="1">Cytoskeleton</location>
        <location evidence="1">Flagellum axoneme</location>
    </subcellularLocation>
    <subcellularLocation>
        <location evidence="8">Cytoplasm</location>
        <location evidence="8">Cytoskeleton</location>
        <location evidence="8">Flagellum basal body</location>
    </subcellularLocation>
</comment>
<dbReference type="Pfam" id="PF14772">
    <property type="entry name" value="NYD-SP28"/>
    <property type="match status" value="1"/>
</dbReference>
<dbReference type="PANTHER" id="PTHR21625:SF0">
    <property type="entry name" value="DYNEIN REGULATORY COMPLEX SUBUNIT 2"/>
    <property type="match status" value="1"/>
</dbReference>
<evidence type="ECO:0000313" key="14">
    <source>
        <dbReference type="EMBL" id="CAI9924681.1"/>
    </source>
</evidence>
<evidence type="ECO:0000313" key="18">
    <source>
        <dbReference type="EMBL" id="CAL6087639.1"/>
    </source>
</evidence>
<gene>
    <name evidence="14" type="ORF">HINF_LOCUS12326</name>
    <name evidence="17" type="ORF">HINF_LOCUS20502</name>
    <name evidence="15" type="ORF">HINF_LOCUS22072</name>
    <name evidence="16" type="ORF">HINF_LOCUS39320</name>
    <name evidence="18" type="ORF">HINF_LOCUS63742</name>
    <name evidence="19" type="ORF">HINF_LOCUS71787</name>
</gene>
<comment type="caution">
    <text evidence="16">The sequence shown here is derived from an EMBL/GenBank/DDBJ whole genome shotgun (WGS) entry which is preliminary data.</text>
</comment>
<sequence length="441" mass="52126">MQVPDLNKQGAEEVIRQRQLKQQEYLARLLETEAQLNIHNRNRVNDLIRTRLRQTKTNELRTELEELKTSYERNIERKDAVVALLARYISIAEDQRKRSVQSHSQVVSDLLGLLNDRMHVFEYDAEDQIARLKAQFDQELHSLSQVYDQRIKTSNQIKQATINEENELIESLKSDYTAKLNEIQSMNKEQFNITQLHLQEQNTELEHHLLEEHEKYKQQTESKQHQFKILLIKDQQSSNAIEENKQKIDRLQKQISHWKSKIQQTTDEFREKNTLLKKEKDDANREYANLKNKLNKFRKDENTRQRALANDAHEAEDRIVALKEQAERIIRLSVLCSRLETEAERVNEVERLDLQQRREIEQEVERMKQEDGGWLLGDGQVEAEEQVVKAAKELQFVYKKLSNATIDRLALTREQKLLEMENQELREALQRFLSVGTVGGV</sequence>
<evidence type="ECO:0000313" key="16">
    <source>
        <dbReference type="EMBL" id="CAI9951675.1"/>
    </source>
</evidence>
<keyword evidence="20" id="KW-1185">Reference proteome</keyword>
<evidence type="ECO:0000256" key="5">
    <source>
        <dbReference type="ARBA" id="ARBA00023069"/>
    </source>
</evidence>
<keyword evidence="5" id="KW-0969">Cilium</keyword>
<comment type="similarity">
    <text evidence="9">Belongs to the DRC2 family.</text>
</comment>
<reference evidence="16" key="1">
    <citation type="submission" date="2023-06" db="EMBL/GenBank/DDBJ databases">
        <authorList>
            <person name="Kurt Z."/>
        </authorList>
    </citation>
    <scope>NUCLEOTIDE SEQUENCE</scope>
</reference>
<evidence type="ECO:0000256" key="10">
    <source>
        <dbReference type="ARBA" id="ARBA00040899"/>
    </source>
</evidence>
<evidence type="ECO:0000256" key="2">
    <source>
        <dbReference type="ARBA" id="ARBA00022490"/>
    </source>
</evidence>
<protein>
    <recommendedName>
        <fullName evidence="10">Dynein regulatory complex subunit 2</fullName>
    </recommendedName>
</protein>
<dbReference type="GO" id="GO:0060285">
    <property type="term" value="P:cilium-dependent cell motility"/>
    <property type="evidence" value="ECO:0007669"/>
    <property type="project" value="TreeGrafter"/>
</dbReference>
<dbReference type="InterPro" id="IPR039505">
    <property type="entry name" value="DRC1/2_N"/>
</dbReference>
<dbReference type="EMBL" id="CATOUU010000569">
    <property type="protein sequence ID" value="CAI9934427.1"/>
    <property type="molecule type" value="Genomic_DNA"/>
</dbReference>
<evidence type="ECO:0000256" key="12">
    <source>
        <dbReference type="SAM" id="Coils"/>
    </source>
</evidence>
<dbReference type="InterPro" id="IPR039750">
    <property type="entry name" value="DRC1/DRC2"/>
</dbReference>
<evidence type="ECO:0000256" key="1">
    <source>
        <dbReference type="ARBA" id="ARBA00004611"/>
    </source>
</evidence>
<name>A0AA86Q3S0_9EUKA</name>
<dbReference type="EMBL" id="CATOUU010000825">
    <property type="protein sequence ID" value="CAI9951675.1"/>
    <property type="molecule type" value="Genomic_DNA"/>
</dbReference>
<feature type="domain" description="Dynein regulatory complex protein 1/2 N-terminal" evidence="13">
    <location>
        <begin position="11"/>
        <end position="107"/>
    </location>
</feature>
<evidence type="ECO:0000256" key="9">
    <source>
        <dbReference type="ARBA" id="ARBA00038424"/>
    </source>
</evidence>
<dbReference type="AlphaFoldDB" id="A0AA86Q3S0"/>
<evidence type="ECO:0000256" key="3">
    <source>
        <dbReference type="ARBA" id="ARBA00022846"/>
    </source>
</evidence>
<accession>A0AA86Q3S0</accession>
<dbReference type="EMBL" id="CAXDID020000402">
    <property type="protein sequence ID" value="CAL6087639.1"/>
    <property type="molecule type" value="Genomic_DNA"/>
</dbReference>
<dbReference type="PANTHER" id="PTHR21625">
    <property type="entry name" value="NYD-SP28 PROTEIN"/>
    <property type="match status" value="1"/>
</dbReference>
<keyword evidence="6" id="KW-0206">Cytoskeleton</keyword>
<evidence type="ECO:0000256" key="11">
    <source>
        <dbReference type="ARBA" id="ARBA00045865"/>
    </source>
</evidence>
<keyword evidence="4 12" id="KW-0175">Coiled coil</keyword>
<evidence type="ECO:0000313" key="15">
    <source>
        <dbReference type="EMBL" id="CAI9934427.1"/>
    </source>
</evidence>
<evidence type="ECO:0000313" key="20">
    <source>
        <dbReference type="Proteomes" id="UP001642409"/>
    </source>
</evidence>
<proteinExistence type="inferred from homology"/>
<organism evidence="16">
    <name type="scientific">Hexamita inflata</name>
    <dbReference type="NCBI Taxonomy" id="28002"/>
    <lineage>
        <taxon>Eukaryota</taxon>
        <taxon>Metamonada</taxon>
        <taxon>Diplomonadida</taxon>
        <taxon>Hexamitidae</taxon>
        <taxon>Hexamitinae</taxon>
        <taxon>Hexamita</taxon>
    </lineage>
</organism>
<keyword evidence="3" id="KW-0282">Flagellum</keyword>
<evidence type="ECO:0000256" key="7">
    <source>
        <dbReference type="ARBA" id="ARBA00023273"/>
    </source>
</evidence>
<dbReference type="GO" id="GO:0070286">
    <property type="term" value="P:axonemal dynein complex assembly"/>
    <property type="evidence" value="ECO:0007669"/>
    <property type="project" value="InterPro"/>
</dbReference>
<dbReference type="GO" id="GO:0003352">
    <property type="term" value="P:regulation of cilium movement"/>
    <property type="evidence" value="ECO:0007669"/>
    <property type="project" value="TreeGrafter"/>
</dbReference>
<evidence type="ECO:0000313" key="17">
    <source>
        <dbReference type="EMBL" id="CAL6007158.1"/>
    </source>
</evidence>
<evidence type="ECO:0000313" key="19">
    <source>
        <dbReference type="EMBL" id="CAL6102694.1"/>
    </source>
</evidence>
<evidence type="ECO:0000259" key="13">
    <source>
        <dbReference type="Pfam" id="PF14772"/>
    </source>
</evidence>
<evidence type="ECO:0000256" key="4">
    <source>
        <dbReference type="ARBA" id="ARBA00023054"/>
    </source>
</evidence>
<keyword evidence="2" id="KW-0963">Cytoplasm</keyword>
<dbReference type="EMBL" id="CATOUU010000320">
    <property type="protein sequence ID" value="CAI9924681.1"/>
    <property type="molecule type" value="Genomic_DNA"/>
</dbReference>
<evidence type="ECO:0000256" key="6">
    <source>
        <dbReference type="ARBA" id="ARBA00023212"/>
    </source>
</evidence>
<keyword evidence="7" id="KW-0966">Cell projection</keyword>
<feature type="coiled-coil region" evidence="12">
    <location>
        <begin position="234"/>
        <end position="370"/>
    </location>
</feature>
<dbReference type="Proteomes" id="UP001642409">
    <property type="component" value="Unassembled WGS sequence"/>
</dbReference>
<reference evidence="17 20" key="2">
    <citation type="submission" date="2024-07" db="EMBL/GenBank/DDBJ databases">
        <authorList>
            <person name="Akdeniz Z."/>
        </authorList>
    </citation>
    <scope>NUCLEOTIDE SEQUENCE [LARGE SCALE GENOMIC DNA]</scope>
</reference>
<comment type="function">
    <text evidence="11">Component of the nexin-dynein regulatory complex (N-DRC), a key regulator of ciliary/flagellar motility which maintains the alignment and integrity of the distal axoneme and regulates microtubule sliding in motile axonemes. Plays a critical role in the assembly of N-DRC and also stabilizes the assembly of multiple inner dynein arms and radial spokes. Coassembles with DRC1 to form a central scaffold needed for assembly of the N-DRC and its attachment to the outer doublet microtubules.</text>
</comment>
<dbReference type="EMBL" id="CAXDID020000558">
    <property type="protein sequence ID" value="CAL6102694.1"/>
    <property type="molecule type" value="Genomic_DNA"/>
</dbReference>
<feature type="coiled-coil region" evidence="12">
    <location>
        <begin position="162"/>
        <end position="189"/>
    </location>
</feature>
<dbReference type="EMBL" id="CAXDID020000055">
    <property type="protein sequence ID" value="CAL6007158.1"/>
    <property type="molecule type" value="Genomic_DNA"/>
</dbReference>
<dbReference type="GO" id="GO:0005858">
    <property type="term" value="C:axonemal dynein complex"/>
    <property type="evidence" value="ECO:0007669"/>
    <property type="project" value="InterPro"/>
</dbReference>
<evidence type="ECO:0000256" key="8">
    <source>
        <dbReference type="ARBA" id="ARBA00037841"/>
    </source>
</evidence>